<dbReference type="Proteomes" id="UP000265566">
    <property type="component" value="Chromosome 2"/>
</dbReference>
<dbReference type="InterPro" id="IPR018289">
    <property type="entry name" value="MULE_transposase_dom"/>
</dbReference>
<reference evidence="2" key="1">
    <citation type="journal article" date="2018" name="Nat. Plants">
        <title>Whole-genome landscape of Medicago truncatula symbiotic genes.</title>
        <authorList>
            <person name="Pecrix Y."/>
            <person name="Gamas P."/>
            <person name="Carrere S."/>
        </authorList>
    </citation>
    <scope>NUCLEOTIDE SEQUENCE</scope>
    <source>
        <tissue evidence="2">Leaves</tissue>
    </source>
</reference>
<organism evidence="2">
    <name type="scientific">Medicago truncatula</name>
    <name type="common">Barrel medic</name>
    <name type="synonym">Medicago tribuloides</name>
    <dbReference type="NCBI Taxonomy" id="3880"/>
    <lineage>
        <taxon>Eukaryota</taxon>
        <taxon>Viridiplantae</taxon>
        <taxon>Streptophyta</taxon>
        <taxon>Embryophyta</taxon>
        <taxon>Tracheophyta</taxon>
        <taxon>Spermatophyta</taxon>
        <taxon>Magnoliopsida</taxon>
        <taxon>eudicotyledons</taxon>
        <taxon>Gunneridae</taxon>
        <taxon>Pentapetalae</taxon>
        <taxon>rosids</taxon>
        <taxon>fabids</taxon>
        <taxon>Fabales</taxon>
        <taxon>Fabaceae</taxon>
        <taxon>Papilionoideae</taxon>
        <taxon>50 kb inversion clade</taxon>
        <taxon>NPAAA clade</taxon>
        <taxon>Hologalegina</taxon>
        <taxon>IRL clade</taxon>
        <taxon>Trifolieae</taxon>
        <taxon>Medicago</taxon>
    </lineage>
</organism>
<dbReference type="EMBL" id="PSQE01000002">
    <property type="protein sequence ID" value="RHN76248.1"/>
    <property type="molecule type" value="Genomic_DNA"/>
</dbReference>
<dbReference type="PANTHER" id="PTHR31973">
    <property type="entry name" value="POLYPROTEIN, PUTATIVE-RELATED"/>
    <property type="match status" value="1"/>
</dbReference>
<proteinExistence type="predicted"/>
<protein>
    <submittedName>
        <fullName evidence="2">Putative MULE transposase domain-containing protein</fullName>
    </submittedName>
</protein>
<dbReference type="PANTHER" id="PTHR31973:SF187">
    <property type="entry name" value="MUTATOR TRANSPOSASE MUDRA PROTEIN"/>
    <property type="match status" value="1"/>
</dbReference>
<name>A0A396JIU6_MEDTR</name>
<dbReference type="Pfam" id="PF10551">
    <property type="entry name" value="MULE"/>
    <property type="match status" value="1"/>
</dbReference>
<accession>A0A396JIU6</accession>
<evidence type="ECO:0000313" key="2">
    <source>
        <dbReference type="EMBL" id="RHN76248.1"/>
    </source>
</evidence>
<evidence type="ECO:0000259" key="1">
    <source>
        <dbReference type="Pfam" id="PF10551"/>
    </source>
</evidence>
<feature type="domain" description="MULE transposase" evidence="1">
    <location>
        <begin position="126"/>
        <end position="206"/>
    </location>
</feature>
<gene>
    <name evidence="2" type="ORF">MtrunA17_Chr2g0329971</name>
</gene>
<dbReference type="AlphaFoldDB" id="A0A396JIU6"/>
<comment type="caution">
    <text evidence="2">The sequence shown here is derived from an EMBL/GenBank/DDBJ whole genome shotgun (WGS) entry which is preliminary data.</text>
</comment>
<sequence length="211" mass="24164">MNPKWCWPKLHNRVKENPNLNLKSIIDRAQTKWGINVGPSKAYRARGIAIDMVDESFREQYTRIYDYCHELLRSNPYSTVRVSNQPFVGSEEALETPGAIMCPHFQRMYICFKACKDSFFKCRPIIGLDGCFLKGYYGGQLLSAIGRDPNDQMMPIAFSVVEEETKESWAWFLDLLVRDLGGVRLCKTYTFISDQQKGLLPALEGVNVESC</sequence>
<dbReference type="Gramene" id="rna12541">
    <property type="protein sequence ID" value="RHN76248.1"/>
    <property type="gene ID" value="gene12541"/>
</dbReference>